<sequence length="100" mass="10856">MSVSSMASLRSGHFALVLVFVFALSLQTLTDGQGHFCEWIGHSPFCFGECPKLTYPITTAKSDPVRIPGFSRVLPYFGRSCVTGSKKLCCGGNGLFFPDK</sequence>
<dbReference type="OrthoDB" id="10047991at2759"/>
<dbReference type="AlphaFoldDB" id="A0A7R9BR25"/>
<feature type="chain" id="PRO_5036210274" evidence="1">
    <location>
        <begin position="33"/>
        <end position="100"/>
    </location>
</feature>
<dbReference type="EMBL" id="CAJPEX010001399">
    <property type="protein sequence ID" value="CAG0919037.1"/>
    <property type="molecule type" value="Genomic_DNA"/>
</dbReference>
<name>A0A7R9BR25_9CRUS</name>
<protein>
    <submittedName>
        <fullName evidence="2">Uncharacterized protein</fullName>
    </submittedName>
</protein>
<dbReference type="Proteomes" id="UP000678499">
    <property type="component" value="Unassembled WGS sequence"/>
</dbReference>
<keyword evidence="3" id="KW-1185">Reference proteome</keyword>
<dbReference type="EMBL" id="OA883436">
    <property type="protein sequence ID" value="CAD7278885.1"/>
    <property type="molecule type" value="Genomic_DNA"/>
</dbReference>
<gene>
    <name evidence="2" type="ORF">NMOB1V02_LOCUS6579</name>
</gene>
<reference evidence="2" key="1">
    <citation type="submission" date="2020-11" db="EMBL/GenBank/DDBJ databases">
        <authorList>
            <person name="Tran Van P."/>
        </authorList>
    </citation>
    <scope>NUCLEOTIDE SEQUENCE</scope>
</reference>
<dbReference type="PANTHER" id="PTHR35180:SF4">
    <property type="entry name" value="PROTEIN CBG06219"/>
    <property type="match status" value="1"/>
</dbReference>
<feature type="signal peptide" evidence="1">
    <location>
        <begin position="1"/>
        <end position="32"/>
    </location>
</feature>
<keyword evidence="1" id="KW-0732">Signal</keyword>
<proteinExistence type="predicted"/>
<organism evidence="2">
    <name type="scientific">Notodromas monacha</name>
    <dbReference type="NCBI Taxonomy" id="399045"/>
    <lineage>
        <taxon>Eukaryota</taxon>
        <taxon>Metazoa</taxon>
        <taxon>Ecdysozoa</taxon>
        <taxon>Arthropoda</taxon>
        <taxon>Crustacea</taxon>
        <taxon>Oligostraca</taxon>
        <taxon>Ostracoda</taxon>
        <taxon>Podocopa</taxon>
        <taxon>Podocopida</taxon>
        <taxon>Cypridocopina</taxon>
        <taxon>Cypridoidea</taxon>
        <taxon>Cyprididae</taxon>
        <taxon>Notodromas</taxon>
    </lineage>
</organism>
<accession>A0A7R9BR25</accession>
<evidence type="ECO:0000313" key="3">
    <source>
        <dbReference type="Proteomes" id="UP000678499"/>
    </source>
</evidence>
<evidence type="ECO:0000256" key="1">
    <source>
        <dbReference type="SAM" id="SignalP"/>
    </source>
</evidence>
<dbReference type="PANTHER" id="PTHR35180">
    <property type="entry name" value="PROTEIN CBG06219"/>
    <property type="match status" value="1"/>
</dbReference>
<evidence type="ECO:0000313" key="2">
    <source>
        <dbReference type="EMBL" id="CAD7278885.1"/>
    </source>
</evidence>